<evidence type="ECO:0000256" key="8">
    <source>
        <dbReference type="SAM" id="Phobius"/>
    </source>
</evidence>
<feature type="transmembrane region" description="Helical" evidence="8">
    <location>
        <begin position="12"/>
        <end position="37"/>
    </location>
</feature>
<dbReference type="InterPro" id="IPR018171">
    <property type="entry name" value="Pept_tRNA_hydro_CS"/>
</dbReference>
<dbReference type="NCBIfam" id="TIGR00447">
    <property type="entry name" value="pth"/>
    <property type="match status" value="1"/>
</dbReference>
<sequence>MPMCNEGYDTMWAWFALVGGVLLVISLMFLTFPTTLFGRSRWHRIRRDPVGRTSAGTRKRLAAVTRRTPLTLAGLTPKPSTEDTPAAQNWRERLVIVGLGNPGAAYEKTRHNAGFLAVDVVAQGFRAPTFRCCDAWQALHTQFNAGKEVHLLKPITFMNRSGEALRSFLRDAFSNEFTSKTDWSAHVLVLVDDTALPFGRMRLRLRGSDGGHNGLKSIAQALGTERYARLRIGIGGDLRRGNGSAVDYVLGSFTRAEWHTLQETVLIDCIRVVREWIECDNLAQVVQFCNAASGSLKARP</sequence>
<dbReference type="PROSITE" id="PS01196">
    <property type="entry name" value="PEPT_TRNA_HYDROL_2"/>
    <property type="match status" value="1"/>
</dbReference>
<dbReference type="GO" id="GO:0004045">
    <property type="term" value="F:peptidyl-tRNA hydrolase activity"/>
    <property type="evidence" value="ECO:0007669"/>
    <property type="project" value="UniProtKB-EC"/>
</dbReference>
<dbReference type="SUPFAM" id="SSF53178">
    <property type="entry name" value="Peptidyl-tRNA hydrolase-like"/>
    <property type="match status" value="1"/>
</dbReference>
<dbReference type="AlphaFoldDB" id="A0A7J7INK9"/>
<dbReference type="Gene3D" id="3.40.50.1470">
    <property type="entry name" value="Peptidyl-tRNA hydrolase"/>
    <property type="match status" value="1"/>
</dbReference>
<dbReference type="EMBL" id="VWRR01000002">
    <property type="protein sequence ID" value="KAF6004706.1"/>
    <property type="molecule type" value="Genomic_DNA"/>
</dbReference>
<dbReference type="PROSITE" id="PS01195">
    <property type="entry name" value="PEPT_TRNA_HYDROL_1"/>
    <property type="match status" value="1"/>
</dbReference>
<comment type="catalytic activity">
    <reaction evidence="6">
        <text>an N-acyl-L-alpha-aminoacyl-tRNA + H2O = an N-acyl-L-amino acid + a tRNA + H(+)</text>
        <dbReference type="Rhea" id="RHEA:54448"/>
        <dbReference type="Rhea" id="RHEA-COMP:10123"/>
        <dbReference type="Rhea" id="RHEA-COMP:13883"/>
        <dbReference type="ChEBI" id="CHEBI:15377"/>
        <dbReference type="ChEBI" id="CHEBI:15378"/>
        <dbReference type="ChEBI" id="CHEBI:59874"/>
        <dbReference type="ChEBI" id="CHEBI:78442"/>
        <dbReference type="ChEBI" id="CHEBI:138191"/>
        <dbReference type="EC" id="3.1.1.29"/>
    </reaction>
</comment>
<proteinExistence type="inferred from homology"/>
<keyword evidence="4" id="KW-0694">RNA-binding</keyword>
<dbReference type="Pfam" id="PF01195">
    <property type="entry name" value="Pept_tRNA_hydro"/>
    <property type="match status" value="1"/>
</dbReference>
<protein>
    <recommendedName>
        <fullName evidence="1 6">Peptidyl-tRNA hydrolase</fullName>
        <ecNumber evidence="1 6">3.1.1.29</ecNumber>
    </recommendedName>
</protein>
<dbReference type="HAMAP" id="MF_00083">
    <property type="entry name" value="Pept_tRNA_hydro_bact"/>
    <property type="match status" value="1"/>
</dbReference>
<dbReference type="EC" id="3.1.1.29" evidence="1 6"/>
<keyword evidence="2" id="KW-0820">tRNA-binding</keyword>
<evidence type="ECO:0000256" key="3">
    <source>
        <dbReference type="ARBA" id="ARBA00022801"/>
    </source>
</evidence>
<evidence type="ECO:0000256" key="2">
    <source>
        <dbReference type="ARBA" id="ARBA00022555"/>
    </source>
</evidence>
<keyword evidence="8" id="KW-0472">Membrane</keyword>
<keyword evidence="8" id="KW-1133">Transmembrane helix</keyword>
<evidence type="ECO:0000256" key="4">
    <source>
        <dbReference type="ARBA" id="ARBA00022884"/>
    </source>
</evidence>
<dbReference type="InterPro" id="IPR001328">
    <property type="entry name" value="Pept_tRNA_hydro"/>
</dbReference>
<evidence type="ECO:0000256" key="7">
    <source>
        <dbReference type="RuleBase" id="RU004320"/>
    </source>
</evidence>
<gene>
    <name evidence="9" type="primary">PTRH1</name>
    <name evidence="9" type="ORF">F1559_000189</name>
</gene>
<evidence type="ECO:0000256" key="1">
    <source>
        <dbReference type="ARBA" id="ARBA00013260"/>
    </source>
</evidence>
<evidence type="ECO:0000256" key="5">
    <source>
        <dbReference type="ARBA" id="ARBA00038063"/>
    </source>
</evidence>
<comment type="caution">
    <text evidence="9">The sequence shown here is derived from an EMBL/GenBank/DDBJ whole genome shotgun (WGS) entry which is preliminary data.</text>
</comment>
<keyword evidence="3 6" id="KW-0378">Hydrolase</keyword>
<name>A0A7J7INK9_9RHOD</name>
<keyword evidence="8" id="KW-0812">Transmembrane</keyword>
<dbReference type="OrthoDB" id="1711136at2759"/>
<comment type="similarity">
    <text evidence="5 7">Belongs to the PTH family.</text>
</comment>
<evidence type="ECO:0000313" key="10">
    <source>
        <dbReference type="Proteomes" id="UP000530660"/>
    </source>
</evidence>
<dbReference type="InterPro" id="IPR036416">
    <property type="entry name" value="Pept_tRNA_hydro_sf"/>
</dbReference>
<reference evidence="9 10" key="1">
    <citation type="journal article" date="2020" name="J. Phycol.">
        <title>Comparative genome analysis reveals Cyanidiococcus gen. nov., a new extremophilic red algal genus sister to Cyanidioschyzon (Cyanidioschyzonaceae, Rhodophyta).</title>
        <authorList>
            <person name="Liu S.-L."/>
            <person name="Chiang Y.-R."/>
            <person name="Yoon H.S."/>
            <person name="Fu H.-Y."/>
        </authorList>
    </citation>
    <scope>NUCLEOTIDE SEQUENCE [LARGE SCALE GENOMIC DNA]</scope>
    <source>
        <strain evidence="9 10">THAL066</strain>
    </source>
</reference>
<dbReference type="PANTHER" id="PTHR17224:SF1">
    <property type="entry name" value="PEPTIDYL-TRNA HYDROLASE"/>
    <property type="match status" value="1"/>
</dbReference>
<organism evidence="9 10">
    <name type="scientific">Cyanidiococcus yangmingshanensis</name>
    <dbReference type="NCBI Taxonomy" id="2690220"/>
    <lineage>
        <taxon>Eukaryota</taxon>
        <taxon>Rhodophyta</taxon>
        <taxon>Bangiophyceae</taxon>
        <taxon>Cyanidiales</taxon>
        <taxon>Cyanidiaceae</taxon>
        <taxon>Cyanidiococcus</taxon>
    </lineage>
</organism>
<evidence type="ECO:0000256" key="6">
    <source>
        <dbReference type="RuleBase" id="RU000673"/>
    </source>
</evidence>
<keyword evidence="10" id="KW-1185">Reference proteome</keyword>
<evidence type="ECO:0000313" key="9">
    <source>
        <dbReference type="EMBL" id="KAF6004706.1"/>
    </source>
</evidence>
<dbReference type="CDD" id="cd00462">
    <property type="entry name" value="PTH"/>
    <property type="match status" value="1"/>
</dbReference>
<accession>A0A7J7INK9</accession>
<dbReference type="Proteomes" id="UP000530660">
    <property type="component" value="Unassembled WGS sequence"/>
</dbReference>
<dbReference type="GO" id="GO:0000049">
    <property type="term" value="F:tRNA binding"/>
    <property type="evidence" value="ECO:0007669"/>
    <property type="project" value="UniProtKB-KW"/>
</dbReference>
<dbReference type="PANTHER" id="PTHR17224">
    <property type="entry name" value="PEPTIDYL-TRNA HYDROLASE"/>
    <property type="match status" value="1"/>
</dbReference>